<proteinExistence type="inferred from homology"/>
<comment type="similarity">
    <text evidence="2">Belongs to the protein kinase superfamily. TKL Ser/Thr protein kinase family. TGFB receptor subfamily.</text>
</comment>
<evidence type="ECO:0000256" key="11">
    <source>
        <dbReference type="ARBA" id="ARBA00022989"/>
    </source>
</evidence>
<feature type="binding site" evidence="14">
    <location>
        <position position="222"/>
    </location>
    <ligand>
        <name>ATP</name>
        <dbReference type="ChEBI" id="CHEBI:30616"/>
    </ligand>
</feature>
<evidence type="ECO:0000256" key="4">
    <source>
        <dbReference type="ARBA" id="ARBA00022527"/>
    </source>
</evidence>
<keyword evidence="5" id="KW-0808">Transferase</keyword>
<keyword evidence="9" id="KW-0418">Kinase</keyword>
<dbReference type="InterPro" id="IPR017441">
    <property type="entry name" value="Protein_kinase_ATP_BS"/>
</dbReference>
<feature type="domain" description="Protein kinase" evidence="17">
    <location>
        <begin position="195"/>
        <end position="494"/>
    </location>
</feature>
<keyword evidence="12 15" id="KW-0472">Membrane</keyword>
<keyword evidence="7 16" id="KW-0732">Signal</keyword>
<dbReference type="CDD" id="cd23616">
    <property type="entry name" value="TFP_LU_ECD_AMHR2"/>
    <property type="match status" value="1"/>
</dbReference>
<evidence type="ECO:0000256" key="9">
    <source>
        <dbReference type="ARBA" id="ARBA00022777"/>
    </source>
</evidence>
<dbReference type="PROSITE" id="PS50011">
    <property type="entry name" value="PROTEIN_KINASE_DOM"/>
    <property type="match status" value="1"/>
</dbReference>
<evidence type="ECO:0000256" key="12">
    <source>
        <dbReference type="ARBA" id="ARBA00023136"/>
    </source>
</evidence>
<dbReference type="InterPro" id="IPR001245">
    <property type="entry name" value="Ser-Thr/Tyr_kinase_cat_dom"/>
</dbReference>
<dbReference type="AlphaFoldDB" id="A0A9Y4TVW8"/>
<organism evidence="18 19">
    <name type="scientific">Stegastes partitus</name>
    <name type="common">bicolor damselfish</name>
    <dbReference type="NCBI Taxonomy" id="144197"/>
    <lineage>
        <taxon>Eukaryota</taxon>
        <taxon>Metazoa</taxon>
        <taxon>Chordata</taxon>
        <taxon>Craniata</taxon>
        <taxon>Vertebrata</taxon>
        <taxon>Euteleostomi</taxon>
        <taxon>Actinopterygii</taxon>
        <taxon>Neopterygii</taxon>
        <taxon>Teleostei</taxon>
        <taxon>Neoteleostei</taxon>
        <taxon>Acanthomorphata</taxon>
        <taxon>Ovalentaria</taxon>
        <taxon>Pomacentridae</taxon>
        <taxon>Stegastes</taxon>
    </lineage>
</organism>
<dbReference type="Gene3D" id="3.30.200.20">
    <property type="entry name" value="Phosphorylase Kinase, domain 1"/>
    <property type="match status" value="1"/>
</dbReference>
<evidence type="ECO:0000256" key="2">
    <source>
        <dbReference type="ARBA" id="ARBA00009605"/>
    </source>
</evidence>
<name>A0A9Y4TVW8_9TELE</name>
<keyword evidence="6 15" id="KW-0812">Transmembrane</keyword>
<evidence type="ECO:0000313" key="19">
    <source>
        <dbReference type="RefSeq" id="XP_008298252.1"/>
    </source>
</evidence>
<dbReference type="GO" id="GO:0005024">
    <property type="term" value="F:transforming growth factor beta receptor activity"/>
    <property type="evidence" value="ECO:0007669"/>
    <property type="project" value="TreeGrafter"/>
</dbReference>
<evidence type="ECO:0000256" key="16">
    <source>
        <dbReference type="SAM" id="SignalP"/>
    </source>
</evidence>
<feature type="signal peptide" evidence="16">
    <location>
        <begin position="1"/>
        <end position="24"/>
    </location>
</feature>
<keyword evidence="13" id="KW-0675">Receptor</keyword>
<dbReference type="GO" id="GO:0043235">
    <property type="term" value="C:receptor complex"/>
    <property type="evidence" value="ECO:0007669"/>
    <property type="project" value="TreeGrafter"/>
</dbReference>
<dbReference type="GO" id="GO:0005524">
    <property type="term" value="F:ATP binding"/>
    <property type="evidence" value="ECO:0007669"/>
    <property type="project" value="UniProtKB-UniRule"/>
</dbReference>
<dbReference type="SUPFAM" id="SSF56112">
    <property type="entry name" value="Protein kinase-like (PK-like)"/>
    <property type="match status" value="1"/>
</dbReference>
<protein>
    <recommendedName>
        <fullName evidence="3">receptor protein serine/threonine kinase</fullName>
        <ecNumber evidence="3">2.7.11.30</ecNumber>
    </recommendedName>
</protein>
<evidence type="ECO:0000256" key="8">
    <source>
        <dbReference type="ARBA" id="ARBA00022741"/>
    </source>
</evidence>
<dbReference type="GeneID" id="103370861"/>
<dbReference type="PANTHER" id="PTHR23255:SF49">
    <property type="entry name" value="ANTI-MUELLERIAN HORMONE TYPE-2 RECEPTOR"/>
    <property type="match status" value="1"/>
</dbReference>
<evidence type="ECO:0000259" key="17">
    <source>
        <dbReference type="PROSITE" id="PS50011"/>
    </source>
</evidence>
<evidence type="ECO:0000256" key="15">
    <source>
        <dbReference type="SAM" id="Phobius"/>
    </source>
</evidence>
<evidence type="ECO:0000256" key="10">
    <source>
        <dbReference type="ARBA" id="ARBA00022840"/>
    </source>
</evidence>
<feature type="chain" id="PRO_5041438036" description="receptor protein serine/threonine kinase" evidence="16">
    <location>
        <begin position="25"/>
        <end position="500"/>
    </location>
</feature>
<reference evidence="19" key="1">
    <citation type="submission" date="2025-08" db="UniProtKB">
        <authorList>
            <consortium name="RefSeq"/>
        </authorList>
    </citation>
    <scope>IDENTIFICATION</scope>
</reference>
<dbReference type="PROSITE" id="PS00107">
    <property type="entry name" value="PROTEIN_KINASE_ATP"/>
    <property type="match status" value="1"/>
</dbReference>
<evidence type="ECO:0000256" key="1">
    <source>
        <dbReference type="ARBA" id="ARBA00004479"/>
    </source>
</evidence>
<feature type="transmembrane region" description="Helical" evidence="15">
    <location>
        <begin position="133"/>
        <end position="154"/>
    </location>
</feature>
<evidence type="ECO:0000256" key="7">
    <source>
        <dbReference type="ARBA" id="ARBA00022729"/>
    </source>
</evidence>
<dbReference type="InterPro" id="IPR011009">
    <property type="entry name" value="Kinase-like_dom_sf"/>
</dbReference>
<dbReference type="InterPro" id="IPR000719">
    <property type="entry name" value="Prot_kinase_dom"/>
</dbReference>
<keyword evidence="4" id="KW-0723">Serine/threonine-protein kinase</keyword>
<evidence type="ECO:0000256" key="3">
    <source>
        <dbReference type="ARBA" id="ARBA00012401"/>
    </source>
</evidence>
<evidence type="ECO:0000256" key="13">
    <source>
        <dbReference type="ARBA" id="ARBA00023170"/>
    </source>
</evidence>
<dbReference type="RefSeq" id="XP_008298252.1">
    <property type="nucleotide sequence ID" value="XM_008300030.1"/>
</dbReference>
<dbReference type="GO" id="GO:0005886">
    <property type="term" value="C:plasma membrane"/>
    <property type="evidence" value="ECO:0007669"/>
    <property type="project" value="TreeGrafter"/>
</dbReference>
<keyword evidence="10 14" id="KW-0067">ATP-binding</keyword>
<keyword evidence="18" id="KW-1185">Reference proteome</keyword>
<accession>A0A9Y4TVW8</accession>
<dbReference type="GO" id="GO:0030509">
    <property type="term" value="P:BMP signaling pathway"/>
    <property type="evidence" value="ECO:0007669"/>
    <property type="project" value="TreeGrafter"/>
</dbReference>
<keyword evidence="11 15" id="KW-1133">Transmembrane helix</keyword>
<dbReference type="Gene3D" id="1.10.510.10">
    <property type="entry name" value="Transferase(Phosphotransferase) domain 1"/>
    <property type="match status" value="1"/>
</dbReference>
<evidence type="ECO:0000256" key="5">
    <source>
        <dbReference type="ARBA" id="ARBA00022679"/>
    </source>
</evidence>
<comment type="subcellular location">
    <subcellularLocation>
        <location evidence="1">Membrane</location>
        <topology evidence="1">Single-pass type I membrane protein</topology>
    </subcellularLocation>
</comment>
<dbReference type="EC" id="2.7.11.30" evidence="3"/>
<dbReference type="Pfam" id="PF07714">
    <property type="entry name" value="PK_Tyr_Ser-Thr"/>
    <property type="match status" value="1"/>
</dbReference>
<gene>
    <name evidence="19" type="primary">LOC103370861</name>
</gene>
<sequence>MILQHWRLVLAVECICLCISSSSSLRRCVFQVTSPNYDKYAAARNVNGSIQLCENTHCCVGYYVIMNGQPKVDYLACDSVEKSCPSSVCETHSHFNNRFLRCVCNTDLCNSNIIWTPESEEPPHTYTYPAAEILKMAVPLAVILLVMFIMIIATKRRSLFKEKKQNLQSSCDDYSLPSPCSCQTVKSPEIDFAHIELQQIVGQGHFATVFQGKYKGSVVAVKVLPADWKPKFITEKEIYELPLMTHAGIVHFLGTGRKPDDNSCFIVLQFAEYGSLHSFLSKHTTSWMSSLKLCQSLAQGLSYLHSDLHSNGVHKPPVAHSDLSSSNVLVTADGTCVLCDFGCSTILRSWSERRCCQSHTTNMEGHAQLGTLQYMSPEILEGSVNLNSSEFLMQADVYALGLLLWEIWMRCSDLFEGGIVPQHLVPYELELGANVTLESLISYVSHKDNRPSIPKHWQLLPQGSALEELLENSWDCEPDARLTAHCVVDRLVSIQSSCSL</sequence>
<dbReference type="PANTHER" id="PTHR23255">
    <property type="entry name" value="TRANSFORMING GROWTH FACTOR-BETA RECEPTOR TYPE I AND II"/>
    <property type="match status" value="1"/>
</dbReference>
<dbReference type="InterPro" id="IPR000333">
    <property type="entry name" value="TGFB_receptor"/>
</dbReference>
<dbReference type="Proteomes" id="UP000694891">
    <property type="component" value="Unplaced"/>
</dbReference>
<evidence type="ECO:0000313" key="18">
    <source>
        <dbReference type="Proteomes" id="UP000694891"/>
    </source>
</evidence>
<evidence type="ECO:0000256" key="14">
    <source>
        <dbReference type="PROSITE-ProRule" id="PRU10141"/>
    </source>
</evidence>
<keyword evidence="8 14" id="KW-0547">Nucleotide-binding</keyword>
<evidence type="ECO:0000256" key="6">
    <source>
        <dbReference type="ARBA" id="ARBA00022692"/>
    </source>
</evidence>